<evidence type="ECO:0000259" key="4">
    <source>
        <dbReference type="PROSITE" id="PS50887"/>
    </source>
</evidence>
<dbReference type="PIRSF" id="PIRSF005925">
    <property type="entry name" value="Dos"/>
    <property type="match status" value="1"/>
</dbReference>
<feature type="domain" description="PAC" evidence="2">
    <location>
        <begin position="336"/>
        <end position="388"/>
    </location>
</feature>
<dbReference type="PROSITE" id="PS50112">
    <property type="entry name" value="PAS"/>
    <property type="match status" value="2"/>
</dbReference>
<protein>
    <recommendedName>
        <fullName evidence="7">EAL domain-containing protein</fullName>
    </recommendedName>
</protein>
<dbReference type="InterPro" id="IPR013767">
    <property type="entry name" value="PAS_fold"/>
</dbReference>
<accession>A0ABP7M5T0</accession>
<dbReference type="Proteomes" id="UP001501565">
    <property type="component" value="Unassembled WGS sequence"/>
</dbReference>
<dbReference type="InterPro" id="IPR000160">
    <property type="entry name" value="GGDEF_dom"/>
</dbReference>
<dbReference type="Pfam" id="PF00989">
    <property type="entry name" value="PAS"/>
    <property type="match status" value="1"/>
</dbReference>
<dbReference type="InterPro" id="IPR052155">
    <property type="entry name" value="Biofilm_reg_signaling"/>
</dbReference>
<evidence type="ECO:0000313" key="5">
    <source>
        <dbReference type="EMBL" id="GAA3912463.1"/>
    </source>
</evidence>
<dbReference type="InterPro" id="IPR001633">
    <property type="entry name" value="EAL_dom"/>
</dbReference>
<organism evidence="5 6">
    <name type="scientific">Litoribacillus peritrichatus</name>
    <dbReference type="NCBI Taxonomy" id="718191"/>
    <lineage>
        <taxon>Bacteria</taxon>
        <taxon>Pseudomonadati</taxon>
        <taxon>Pseudomonadota</taxon>
        <taxon>Gammaproteobacteria</taxon>
        <taxon>Oceanospirillales</taxon>
        <taxon>Oceanospirillaceae</taxon>
        <taxon>Litoribacillus</taxon>
    </lineage>
</organism>
<dbReference type="CDD" id="cd00130">
    <property type="entry name" value="PAS"/>
    <property type="match status" value="2"/>
</dbReference>
<dbReference type="NCBIfam" id="TIGR00254">
    <property type="entry name" value="GGDEF"/>
    <property type="match status" value="1"/>
</dbReference>
<dbReference type="InterPro" id="IPR001610">
    <property type="entry name" value="PAC"/>
</dbReference>
<dbReference type="CDD" id="cd01949">
    <property type="entry name" value="GGDEF"/>
    <property type="match status" value="1"/>
</dbReference>
<dbReference type="InterPro" id="IPR000700">
    <property type="entry name" value="PAS-assoc_C"/>
</dbReference>
<reference evidence="6" key="1">
    <citation type="journal article" date="2019" name="Int. J. Syst. Evol. Microbiol.">
        <title>The Global Catalogue of Microorganisms (GCM) 10K type strain sequencing project: providing services to taxonomists for standard genome sequencing and annotation.</title>
        <authorList>
            <consortium name="The Broad Institute Genomics Platform"/>
            <consortium name="The Broad Institute Genome Sequencing Center for Infectious Disease"/>
            <person name="Wu L."/>
            <person name="Ma J."/>
        </authorList>
    </citation>
    <scope>NUCLEOTIDE SEQUENCE [LARGE SCALE GENOMIC DNA]</scope>
    <source>
        <strain evidence="6">JCM 17551</strain>
    </source>
</reference>
<dbReference type="SUPFAM" id="SSF55785">
    <property type="entry name" value="PYP-like sensor domain (PAS domain)"/>
    <property type="match status" value="3"/>
</dbReference>
<evidence type="ECO:0000313" key="6">
    <source>
        <dbReference type="Proteomes" id="UP001501565"/>
    </source>
</evidence>
<name>A0ABP7M5T0_9GAMM</name>
<dbReference type="Gene3D" id="3.20.20.450">
    <property type="entry name" value="EAL domain"/>
    <property type="match status" value="1"/>
</dbReference>
<keyword evidence="6" id="KW-1185">Reference proteome</keyword>
<dbReference type="NCBIfam" id="TIGR00229">
    <property type="entry name" value="sensory_box"/>
    <property type="match status" value="2"/>
</dbReference>
<dbReference type="InterPro" id="IPR029787">
    <property type="entry name" value="Nucleotide_cyclase"/>
</dbReference>
<dbReference type="PROSITE" id="PS50887">
    <property type="entry name" value="GGDEF"/>
    <property type="match status" value="1"/>
</dbReference>
<dbReference type="SUPFAM" id="SSF55073">
    <property type="entry name" value="Nucleotide cyclase"/>
    <property type="match status" value="1"/>
</dbReference>
<dbReference type="InterPro" id="IPR043128">
    <property type="entry name" value="Rev_trsase/Diguanyl_cyclase"/>
</dbReference>
<dbReference type="SMART" id="SM00091">
    <property type="entry name" value="PAS"/>
    <property type="match status" value="2"/>
</dbReference>
<evidence type="ECO:0008006" key="7">
    <source>
        <dbReference type="Google" id="ProtNLM"/>
    </source>
</evidence>
<dbReference type="SUPFAM" id="SSF141868">
    <property type="entry name" value="EAL domain-like"/>
    <property type="match status" value="1"/>
</dbReference>
<dbReference type="PROSITE" id="PS50113">
    <property type="entry name" value="PAC"/>
    <property type="match status" value="3"/>
</dbReference>
<feature type="domain" description="EAL" evidence="3">
    <location>
        <begin position="692"/>
        <end position="946"/>
    </location>
</feature>
<feature type="domain" description="PAC" evidence="2">
    <location>
        <begin position="207"/>
        <end position="261"/>
    </location>
</feature>
<dbReference type="Pfam" id="PF13426">
    <property type="entry name" value="PAS_9"/>
    <property type="match status" value="1"/>
</dbReference>
<dbReference type="EMBL" id="BAABBN010000004">
    <property type="protein sequence ID" value="GAA3912463.1"/>
    <property type="molecule type" value="Genomic_DNA"/>
</dbReference>
<dbReference type="PROSITE" id="PS50883">
    <property type="entry name" value="EAL"/>
    <property type="match status" value="1"/>
</dbReference>
<sequence length="951" mass="107835">MQDNKEVIQQSLATYFRQINDLSLVIHLADQCVRSICSKELTLQRCLNTFVSKPLFNSFPELSAIENELNCLVDSKYFQKKIALDNCNLNVCASLLPQKNEINSTSQSSEQAPAEHCALVQISVAEPATDSTFMYLLSRALEAAQHGITIADARLPNQPIIYCNQAFSELTGYNIGEILGRNCRFLQNSDNDQRGIPIIHQAIEKGTECKTVLRNYKKSGEMFWNELTISPVFNGSGEVTHFVGIQYDITDQMVVEGALKESERRYRTLFETNSDGIAYYDLDGSCLDANDTYCHMLGMKWEKVIESNSEHVTPKNWHRIDAKIRNNQIKQCQHCQEYEKELIRSNGEVFPVNVRQCLHINELGHPVAFWLLVRDISRQKETMEKLRHSKQLLTETGKLAKVGGWELFSDNTVFFTQETTSILKLTNNQSDLDTFSSMFHDEHSHLFSKSVEITLDTGEPLDLNLRTETENNTQWLRLQGNRKVNDEGRTVIVGAIQDITETKVAQDKLLEHESHLQHLAHHDTLTGLPNRLLYNDRLHHAITRASRENYKLAVLLLDLDRFKNINDSLGHEIGDQFLKCIANRANECIRQSDTFARLGGDEFVVLLEDTPDIHDVVLVAKKLLKAISKPVQVENHNLHSTASIGISLFPDNGTHGDELLRCADSAMYQVKEKGKNNYQFYTEEINHRAVELLILENDMHKALEDQNFTLHYQPQLSLSDLSIIGLESLVRWEHTGRGMISPGDFIPLAEESGLILKLGEWVLMESCRQAKEWLDMGYQFGRVAVNLSAKQFHRSDIVGQVKQALATFELPADNLELEITEGIAIENIEVTIETLKELKSLGIHLAIDDFGTGYSSLSYLKRFSIDKLKIDKSFVDDILTDEGGAAIATSTIALAHQMGLKVIAEGVETQQQSDFLKEYYCDEAQGYLYSRPLTKEQAEAFFQSHKTLKNL</sequence>
<feature type="domain" description="GGDEF" evidence="4">
    <location>
        <begin position="550"/>
        <end position="683"/>
    </location>
</feature>
<evidence type="ECO:0000259" key="1">
    <source>
        <dbReference type="PROSITE" id="PS50112"/>
    </source>
</evidence>
<dbReference type="SMART" id="SM00052">
    <property type="entry name" value="EAL"/>
    <property type="match status" value="1"/>
</dbReference>
<dbReference type="InterPro" id="IPR035965">
    <property type="entry name" value="PAS-like_dom_sf"/>
</dbReference>
<dbReference type="Gene3D" id="3.30.450.20">
    <property type="entry name" value="PAS domain"/>
    <property type="match status" value="3"/>
</dbReference>
<comment type="caution">
    <text evidence="5">The sequence shown here is derived from an EMBL/GenBank/DDBJ whole genome shotgun (WGS) entry which is preliminary data.</text>
</comment>
<proteinExistence type="predicted"/>
<dbReference type="Pfam" id="PF00563">
    <property type="entry name" value="EAL"/>
    <property type="match status" value="1"/>
</dbReference>
<dbReference type="PANTHER" id="PTHR44757">
    <property type="entry name" value="DIGUANYLATE CYCLASE DGCP"/>
    <property type="match status" value="1"/>
</dbReference>
<dbReference type="InterPro" id="IPR000014">
    <property type="entry name" value="PAS"/>
</dbReference>
<dbReference type="SMART" id="SM00086">
    <property type="entry name" value="PAC"/>
    <property type="match status" value="2"/>
</dbReference>
<dbReference type="RefSeq" id="WP_344794950.1">
    <property type="nucleotide sequence ID" value="NZ_BAABBN010000004.1"/>
</dbReference>
<dbReference type="Pfam" id="PF00990">
    <property type="entry name" value="GGDEF"/>
    <property type="match status" value="1"/>
</dbReference>
<evidence type="ECO:0000259" key="3">
    <source>
        <dbReference type="PROSITE" id="PS50883"/>
    </source>
</evidence>
<dbReference type="PANTHER" id="PTHR44757:SF2">
    <property type="entry name" value="BIOFILM ARCHITECTURE MAINTENANCE PROTEIN MBAA"/>
    <property type="match status" value="1"/>
</dbReference>
<feature type="domain" description="PAC" evidence="2">
    <location>
        <begin position="459"/>
        <end position="511"/>
    </location>
</feature>
<dbReference type="InterPro" id="IPR035919">
    <property type="entry name" value="EAL_sf"/>
</dbReference>
<evidence type="ECO:0000259" key="2">
    <source>
        <dbReference type="PROSITE" id="PS50113"/>
    </source>
</evidence>
<feature type="domain" description="PAS" evidence="1">
    <location>
        <begin position="137"/>
        <end position="206"/>
    </location>
</feature>
<feature type="domain" description="PAS" evidence="1">
    <location>
        <begin position="262"/>
        <end position="316"/>
    </location>
</feature>
<gene>
    <name evidence="5" type="ORF">GCM10022277_03990</name>
</gene>
<dbReference type="SMART" id="SM00267">
    <property type="entry name" value="GGDEF"/>
    <property type="match status" value="1"/>
</dbReference>
<dbReference type="Gene3D" id="3.30.70.270">
    <property type="match status" value="1"/>
</dbReference>
<dbReference type="InterPro" id="IPR012226">
    <property type="entry name" value="Diguanyl_cyclase/Pdiesterase"/>
</dbReference>
<dbReference type="CDD" id="cd01948">
    <property type="entry name" value="EAL"/>
    <property type="match status" value="1"/>
</dbReference>